<evidence type="ECO:0000256" key="9">
    <source>
        <dbReference type="ARBA" id="ARBA00022741"/>
    </source>
</evidence>
<dbReference type="PRINTS" id="PR00476">
    <property type="entry name" value="PHFRCTKINASE"/>
</dbReference>
<keyword evidence="18" id="KW-1185">Reference proteome</keyword>
<dbReference type="RefSeq" id="XP_013761043.1">
    <property type="nucleotide sequence ID" value="XM_013905589.1"/>
</dbReference>
<dbReference type="GO" id="GO:0046872">
    <property type="term" value="F:metal ion binding"/>
    <property type="evidence" value="ECO:0007669"/>
    <property type="project" value="UniProtKB-KW"/>
</dbReference>
<comment type="pathway">
    <text evidence="3">Carbohydrate degradation; glycolysis; D-glyceraldehyde 3-phosphate and glycerone phosphate from D-glucose: step 3/4.</text>
</comment>
<dbReference type="STRING" id="461836.A0A0L0DUX1"/>
<keyword evidence="9" id="KW-0547">Nucleotide-binding</keyword>
<sequence>MSGTMRSVCVLTSGGDSQGMNAALRGVARASLSAGVKVFAVWDGYKGLVEGVMSELSWLDCSNMVAAGGTKYGTARCAQFRTEEGRRAAVVNLVKANAGALVVIGGDGSLTGASILASEWDDHVQKAVANGELPQDFAAAAELHVVGLVGSIDNDMFGTHFTIGCVSALHRIVEAVDAIRATAASHSRTFVVEVMGRNCGWLALMAGLATQADFVFIPESPPSPCTSTSVPTVSTTTGELLESWAATLVAKLARVEGKRWSVVIVSEGAHDCKMEPITAARIKEVIEAELGHDTRITKLGHVQRGGKPAAFDRYMSTNLGIAAFDALAGYAAAGPPAPEPVYFGCSDASVYPVALHPAVAATRNVHDLVAAGKYDDAMVARGAEYPQLFRMLRTLLRSDPHDRSAHALPDYRVAIMHVGAPAPGMNAAVATLTRIFLDAGVSDVVGIHNGFEGLAKGKTCPLTWAHVREWVPEGGAKLGTTRTLPADLAPAGTPPDKALEWLIPHLSAFNALVIIGGFEAASILVDLADAAPRLWPHLSGMLIPATISNNVPCTQYSIGTDTALNAIVEACDRVKQSAYSSAHRVFVVEVMGARCGFLATMAGLAAGAEKVYTHERGISAAAILADVKDFCARFTASTESNTPRSALVITANAASETYTTPMMCALYEAESDGIFSVRASVLGYLQQGGSPTPLDRIRGIELAAASAARILELRDSTDTAFLVCGTSESAVIFSDMSSLDGSMDRANRRPRCQWWDDLATRNISITSAETEPHPDFAPGFAPVTSAGPSAP</sequence>
<dbReference type="GO" id="GO:0048029">
    <property type="term" value="F:monosaccharide binding"/>
    <property type="evidence" value="ECO:0007669"/>
    <property type="project" value="TreeGrafter"/>
</dbReference>
<dbReference type="GeneID" id="25561722"/>
<evidence type="ECO:0000256" key="15">
    <source>
        <dbReference type="SAM" id="MobiDB-lite"/>
    </source>
</evidence>
<evidence type="ECO:0000256" key="4">
    <source>
        <dbReference type="ARBA" id="ARBA00012055"/>
    </source>
</evidence>
<keyword evidence="5" id="KW-0963">Cytoplasm</keyword>
<gene>
    <name evidence="17" type="ORF">AMSG_02010</name>
</gene>
<name>A0A0L0DUX1_THETB</name>
<evidence type="ECO:0000256" key="8">
    <source>
        <dbReference type="ARBA" id="ARBA00022723"/>
    </source>
</evidence>
<comment type="cofactor">
    <cofactor evidence="1">
        <name>Mg(2+)</name>
        <dbReference type="ChEBI" id="CHEBI:18420"/>
    </cofactor>
</comment>
<dbReference type="EC" id="2.7.1.11" evidence="4"/>
<dbReference type="eggNOG" id="KOG2440">
    <property type="taxonomic scope" value="Eukaryota"/>
</dbReference>
<dbReference type="GO" id="GO:0061621">
    <property type="term" value="P:canonical glycolysis"/>
    <property type="evidence" value="ECO:0007669"/>
    <property type="project" value="TreeGrafter"/>
</dbReference>
<evidence type="ECO:0000256" key="13">
    <source>
        <dbReference type="ARBA" id="ARBA00023152"/>
    </source>
</evidence>
<comment type="subcellular location">
    <subcellularLocation>
        <location evidence="2">Cytoplasm</location>
    </subcellularLocation>
</comment>
<dbReference type="PANTHER" id="PTHR13697">
    <property type="entry name" value="PHOSPHOFRUCTOKINASE"/>
    <property type="match status" value="1"/>
</dbReference>
<reference evidence="17 18" key="1">
    <citation type="submission" date="2010-05" db="EMBL/GenBank/DDBJ databases">
        <title>The Genome Sequence of Thecamonas trahens ATCC 50062.</title>
        <authorList>
            <consortium name="The Broad Institute Genome Sequencing Platform"/>
            <person name="Russ C."/>
            <person name="Cuomo C."/>
            <person name="Shea T."/>
            <person name="Young S.K."/>
            <person name="Zeng Q."/>
            <person name="Koehrsen M."/>
            <person name="Haas B."/>
            <person name="Borodovsky M."/>
            <person name="Guigo R."/>
            <person name="Alvarado L."/>
            <person name="Berlin A."/>
            <person name="Bochicchio J."/>
            <person name="Borenstein D."/>
            <person name="Chapman S."/>
            <person name="Chen Z."/>
            <person name="Freedman E."/>
            <person name="Gellesch M."/>
            <person name="Goldberg J."/>
            <person name="Griggs A."/>
            <person name="Gujja S."/>
            <person name="Heilman E."/>
            <person name="Heiman D."/>
            <person name="Hepburn T."/>
            <person name="Howarth C."/>
            <person name="Jen D."/>
            <person name="Larson L."/>
            <person name="Mehta T."/>
            <person name="Park D."/>
            <person name="Pearson M."/>
            <person name="Roberts A."/>
            <person name="Saif S."/>
            <person name="Shenoy N."/>
            <person name="Sisk P."/>
            <person name="Stolte C."/>
            <person name="Sykes S."/>
            <person name="Thomson T."/>
            <person name="Walk T."/>
            <person name="White J."/>
            <person name="Yandava C."/>
            <person name="Burger G."/>
            <person name="Gray M.W."/>
            <person name="Holland P.W.H."/>
            <person name="King N."/>
            <person name="Lang F.B.F."/>
            <person name="Roger A.J."/>
            <person name="Ruiz-Trillo I."/>
            <person name="Lander E."/>
            <person name="Nusbaum C."/>
        </authorList>
    </citation>
    <scope>NUCLEOTIDE SEQUENCE [LARGE SCALE GENOMIC DNA]</scope>
    <source>
        <strain evidence="17 18">ATCC 50062</strain>
    </source>
</reference>
<keyword evidence="12" id="KW-0460">Magnesium</keyword>
<evidence type="ECO:0000256" key="10">
    <source>
        <dbReference type="ARBA" id="ARBA00022777"/>
    </source>
</evidence>
<dbReference type="InterPro" id="IPR009161">
    <property type="entry name" value="6-Pfructokinase_euk"/>
</dbReference>
<proteinExistence type="predicted"/>
<dbReference type="NCBIfam" id="TIGR02478">
    <property type="entry name" value="6PF1K_euk"/>
    <property type="match status" value="1"/>
</dbReference>
<dbReference type="Gene3D" id="3.40.50.460">
    <property type="entry name" value="Phosphofructokinase domain"/>
    <property type="match status" value="2"/>
</dbReference>
<keyword evidence="7" id="KW-0808">Transferase</keyword>
<dbReference type="GO" id="GO:0005524">
    <property type="term" value="F:ATP binding"/>
    <property type="evidence" value="ECO:0007669"/>
    <property type="project" value="UniProtKB-KW"/>
</dbReference>
<dbReference type="InterPro" id="IPR035966">
    <property type="entry name" value="PKF_sf"/>
</dbReference>
<accession>A0A0L0DUX1</accession>
<dbReference type="Gene3D" id="3.40.50.450">
    <property type="match status" value="2"/>
</dbReference>
<dbReference type="GO" id="GO:0003872">
    <property type="term" value="F:6-phosphofructokinase activity"/>
    <property type="evidence" value="ECO:0007669"/>
    <property type="project" value="UniProtKB-EC"/>
</dbReference>
<dbReference type="GO" id="GO:0042802">
    <property type="term" value="F:identical protein binding"/>
    <property type="evidence" value="ECO:0007669"/>
    <property type="project" value="TreeGrafter"/>
</dbReference>
<dbReference type="SUPFAM" id="SSF53784">
    <property type="entry name" value="Phosphofructokinase"/>
    <property type="match status" value="2"/>
</dbReference>
<evidence type="ECO:0000313" key="17">
    <source>
        <dbReference type="EMBL" id="KNC55997.1"/>
    </source>
</evidence>
<dbReference type="GO" id="GO:0005945">
    <property type="term" value="C:6-phosphofructokinase complex"/>
    <property type="evidence" value="ECO:0007669"/>
    <property type="project" value="TreeGrafter"/>
</dbReference>
<dbReference type="Pfam" id="PF00365">
    <property type="entry name" value="PFK"/>
    <property type="match status" value="2"/>
</dbReference>
<evidence type="ECO:0000259" key="16">
    <source>
        <dbReference type="Pfam" id="PF00365"/>
    </source>
</evidence>
<keyword evidence="8" id="KW-0479">Metal-binding</keyword>
<dbReference type="GO" id="GO:0016208">
    <property type="term" value="F:AMP binding"/>
    <property type="evidence" value="ECO:0007669"/>
    <property type="project" value="TreeGrafter"/>
</dbReference>
<dbReference type="InterPro" id="IPR022953">
    <property type="entry name" value="ATP_PFK"/>
</dbReference>
<evidence type="ECO:0000256" key="2">
    <source>
        <dbReference type="ARBA" id="ARBA00004496"/>
    </source>
</evidence>
<evidence type="ECO:0000256" key="11">
    <source>
        <dbReference type="ARBA" id="ARBA00022840"/>
    </source>
</evidence>
<comment type="catalytic activity">
    <reaction evidence="14">
        <text>beta-D-fructose 6-phosphate + ATP = beta-D-fructose 1,6-bisphosphate + ADP + H(+)</text>
        <dbReference type="Rhea" id="RHEA:16109"/>
        <dbReference type="ChEBI" id="CHEBI:15378"/>
        <dbReference type="ChEBI" id="CHEBI:30616"/>
        <dbReference type="ChEBI" id="CHEBI:32966"/>
        <dbReference type="ChEBI" id="CHEBI:57634"/>
        <dbReference type="ChEBI" id="CHEBI:456216"/>
        <dbReference type="EC" id="2.7.1.11"/>
    </reaction>
</comment>
<dbReference type="GO" id="GO:0006002">
    <property type="term" value="P:fructose 6-phosphate metabolic process"/>
    <property type="evidence" value="ECO:0007669"/>
    <property type="project" value="InterPro"/>
</dbReference>
<dbReference type="InterPro" id="IPR015912">
    <property type="entry name" value="Phosphofructokinase_CS"/>
</dbReference>
<evidence type="ECO:0000256" key="6">
    <source>
        <dbReference type="ARBA" id="ARBA00022533"/>
    </source>
</evidence>
<feature type="domain" description="Phosphofructokinase" evidence="16">
    <location>
        <begin position="412"/>
        <end position="706"/>
    </location>
</feature>
<dbReference type="PROSITE" id="PS00433">
    <property type="entry name" value="PHOSPHOFRUCTOKINASE"/>
    <property type="match status" value="1"/>
</dbReference>
<dbReference type="Proteomes" id="UP000054408">
    <property type="component" value="Unassembled WGS sequence"/>
</dbReference>
<evidence type="ECO:0000313" key="18">
    <source>
        <dbReference type="Proteomes" id="UP000054408"/>
    </source>
</evidence>
<dbReference type="GO" id="GO:0070095">
    <property type="term" value="F:fructose-6-phosphate binding"/>
    <property type="evidence" value="ECO:0007669"/>
    <property type="project" value="TreeGrafter"/>
</dbReference>
<dbReference type="FunFam" id="3.40.50.460:FF:000008">
    <property type="entry name" value="ATP-dependent 6-phosphofructokinase"/>
    <property type="match status" value="1"/>
</dbReference>
<dbReference type="OMA" id="EWQDQMC"/>
<dbReference type="PANTHER" id="PTHR13697:SF4">
    <property type="entry name" value="ATP-DEPENDENT 6-PHOSPHOFRUCTOKINASE"/>
    <property type="match status" value="1"/>
</dbReference>
<evidence type="ECO:0000256" key="3">
    <source>
        <dbReference type="ARBA" id="ARBA00004679"/>
    </source>
</evidence>
<dbReference type="GO" id="GO:0030388">
    <property type="term" value="P:fructose 1,6-bisphosphate metabolic process"/>
    <property type="evidence" value="ECO:0007669"/>
    <property type="project" value="TreeGrafter"/>
</dbReference>
<protein>
    <recommendedName>
        <fullName evidence="4">6-phosphofructokinase</fullName>
        <ecNumber evidence="4">2.7.1.11</ecNumber>
    </recommendedName>
</protein>
<feature type="region of interest" description="Disordered" evidence="15">
    <location>
        <begin position="768"/>
        <end position="791"/>
    </location>
</feature>
<dbReference type="InterPro" id="IPR000023">
    <property type="entry name" value="Phosphofructokinase_dom"/>
</dbReference>
<dbReference type="OrthoDB" id="537915at2759"/>
<keyword evidence="13" id="KW-0324">Glycolysis</keyword>
<dbReference type="UniPathway" id="UPA00109">
    <property type="reaction ID" value="UER00182"/>
</dbReference>
<dbReference type="EMBL" id="GL349440">
    <property type="protein sequence ID" value="KNC55997.1"/>
    <property type="molecule type" value="Genomic_DNA"/>
</dbReference>
<dbReference type="AlphaFoldDB" id="A0A0L0DUX1"/>
<feature type="domain" description="Phosphofructokinase" evidence="16">
    <location>
        <begin position="8"/>
        <end position="327"/>
    </location>
</feature>
<evidence type="ECO:0000256" key="12">
    <source>
        <dbReference type="ARBA" id="ARBA00022842"/>
    </source>
</evidence>
<dbReference type="FunFam" id="3.40.50.460:FF:000002">
    <property type="entry name" value="ATP-dependent 6-phosphofructokinase"/>
    <property type="match status" value="1"/>
</dbReference>
<keyword evidence="11" id="KW-0067">ATP-binding</keyword>
<keyword evidence="10 17" id="KW-0418">Kinase</keyword>
<evidence type="ECO:0000256" key="7">
    <source>
        <dbReference type="ARBA" id="ARBA00022679"/>
    </source>
</evidence>
<evidence type="ECO:0000256" key="14">
    <source>
        <dbReference type="ARBA" id="ARBA00048070"/>
    </source>
</evidence>
<evidence type="ECO:0000256" key="5">
    <source>
        <dbReference type="ARBA" id="ARBA00022490"/>
    </source>
</evidence>
<keyword evidence="6" id="KW-0021">Allosteric enzyme</keyword>
<evidence type="ECO:0000256" key="1">
    <source>
        <dbReference type="ARBA" id="ARBA00001946"/>
    </source>
</evidence>
<organism evidence="17 18">
    <name type="scientific">Thecamonas trahens ATCC 50062</name>
    <dbReference type="NCBI Taxonomy" id="461836"/>
    <lineage>
        <taxon>Eukaryota</taxon>
        <taxon>Apusozoa</taxon>
        <taxon>Apusomonadida</taxon>
        <taxon>Apusomonadidae</taxon>
        <taxon>Thecamonas</taxon>
    </lineage>
</organism>